<dbReference type="InterPro" id="IPR006027">
    <property type="entry name" value="NusB_RsmB_TIM44"/>
</dbReference>
<name>A0A9E8LXU3_9BACI</name>
<gene>
    <name evidence="6 8" type="primary">nusB</name>
    <name evidence="8" type="ORF">OE105_07165</name>
</gene>
<dbReference type="Gene3D" id="1.10.940.10">
    <property type="entry name" value="NusB-like"/>
    <property type="match status" value="1"/>
</dbReference>
<organism evidence="8 9">
    <name type="scientific">Fervidibacillus halotolerans</name>
    <dbReference type="NCBI Taxonomy" id="2980027"/>
    <lineage>
        <taxon>Bacteria</taxon>
        <taxon>Bacillati</taxon>
        <taxon>Bacillota</taxon>
        <taxon>Bacilli</taxon>
        <taxon>Bacillales</taxon>
        <taxon>Bacillaceae</taxon>
        <taxon>Fervidibacillus</taxon>
    </lineage>
</organism>
<dbReference type="RefSeq" id="WP_275419532.1">
    <property type="nucleotide sequence ID" value="NZ_CP106877.1"/>
</dbReference>
<evidence type="ECO:0000256" key="4">
    <source>
        <dbReference type="ARBA" id="ARBA00023015"/>
    </source>
</evidence>
<evidence type="ECO:0000256" key="6">
    <source>
        <dbReference type="HAMAP-Rule" id="MF_00073"/>
    </source>
</evidence>
<accession>A0A9E8LXU3</accession>
<evidence type="ECO:0000256" key="2">
    <source>
        <dbReference type="ARBA" id="ARBA00022814"/>
    </source>
</evidence>
<keyword evidence="3 6" id="KW-0694">RNA-binding</keyword>
<dbReference type="GO" id="GO:0005829">
    <property type="term" value="C:cytosol"/>
    <property type="evidence" value="ECO:0007669"/>
    <property type="project" value="TreeGrafter"/>
</dbReference>
<evidence type="ECO:0000313" key="9">
    <source>
        <dbReference type="Proteomes" id="UP001164726"/>
    </source>
</evidence>
<evidence type="ECO:0000256" key="5">
    <source>
        <dbReference type="ARBA" id="ARBA00023163"/>
    </source>
</evidence>
<dbReference type="GO" id="GO:0031564">
    <property type="term" value="P:transcription antitermination"/>
    <property type="evidence" value="ECO:0007669"/>
    <property type="project" value="UniProtKB-KW"/>
</dbReference>
<sequence length="131" mass="15053">MKRRTAREKVLQGIFQVDVGNIEPNEAFLSIVKQGEDDGFLKTLFFGTIDHLTELDELIGNHLENWTLDRLGRVDRNLLRIATYEMVFEKDIPYSVSINEAVEIAKKYGDEESPKFINGVLSKIKNHLESE</sequence>
<dbReference type="AlphaFoldDB" id="A0A9E8LXU3"/>
<evidence type="ECO:0000259" key="7">
    <source>
        <dbReference type="Pfam" id="PF01029"/>
    </source>
</evidence>
<dbReference type="KEGG" id="fhl:OE105_07165"/>
<dbReference type="InterPro" id="IPR011605">
    <property type="entry name" value="NusB_fam"/>
</dbReference>
<keyword evidence="5 6" id="KW-0804">Transcription</keyword>
<dbReference type="NCBIfam" id="TIGR01951">
    <property type="entry name" value="nusB"/>
    <property type="match status" value="1"/>
</dbReference>
<comment type="function">
    <text evidence="6">Involved in transcription antitermination. Required for transcription of ribosomal RNA (rRNA) genes. Binds specifically to the boxA antiterminator sequence of the ribosomal RNA (rrn) operons.</text>
</comment>
<dbReference type="SUPFAM" id="SSF48013">
    <property type="entry name" value="NusB-like"/>
    <property type="match status" value="1"/>
</dbReference>
<keyword evidence="9" id="KW-1185">Reference proteome</keyword>
<evidence type="ECO:0000256" key="3">
    <source>
        <dbReference type="ARBA" id="ARBA00022884"/>
    </source>
</evidence>
<dbReference type="GO" id="GO:0003723">
    <property type="term" value="F:RNA binding"/>
    <property type="evidence" value="ECO:0007669"/>
    <property type="project" value="UniProtKB-UniRule"/>
</dbReference>
<dbReference type="Pfam" id="PF01029">
    <property type="entry name" value="NusB"/>
    <property type="match status" value="1"/>
</dbReference>
<protein>
    <recommendedName>
        <fullName evidence="6">Transcription antitermination protein NusB</fullName>
    </recommendedName>
    <alternativeName>
        <fullName evidence="6">Antitermination factor NusB</fullName>
    </alternativeName>
</protein>
<dbReference type="PANTHER" id="PTHR11078">
    <property type="entry name" value="N UTILIZATION SUBSTANCE PROTEIN B-RELATED"/>
    <property type="match status" value="1"/>
</dbReference>
<evidence type="ECO:0000313" key="8">
    <source>
        <dbReference type="EMBL" id="WAA11422.1"/>
    </source>
</evidence>
<dbReference type="PANTHER" id="PTHR11078:SF3">
    <property type="entry name" value="ANTITERMINATION NUSB DOMAIN-CONTAINING PROTEIN"/>
    <property type="match status" value="1"/>
</dbReference>
<dbReference type="CDD" id="cd00619">
    <property type="entry name" value="Terminator_NusB"/>
    <property type="match status" value="1"/>
</dbReference>
<comment type="similarity">
    <text evidence="1 6">Belongs to the NusB family.</text>
</comment>
<dbReference type="GO" id="GO:0006353">
    <property type="term" value="P:DNA-templated transcription termination"/>
    <property type="evidence" value="ECO:0007669"/>
    <property type="project" value="UniProtKB-UniRule"/>
</dbReference>
<dbReference type="HAMAP" id="MF_00073">
    <property type="entry name" value="NusB"/>
    <property type="match status" value="1"/>
</dbReference>
<reference evidence="8" key="1">
    <citation type="submission" date="2022-09" db="EMBL/GenBank/DDBJ databases">
        <title>Complete Genomes of Fervidibacillus albus and Fervidibacillus halotolerans isolated from tidal flat sediments.</title>
        <authorList>
            <person name="Kwon K.K."/>
            <person name="Yang S.-H."/>
            <person name="Park M.J."/>
            <person name="Oh H.-M."/>
        </authorList>
    </citation>
    <scope>NUCLEOTIDE SEQUENCE</scope>
    <source>
        <strain evidence="8">MEBiC13594</strain>
    </source>
</reference>
<keyword evidence="2 6" id="KW-0889">Transcription antitermination</keyword>
<dbReference type="InterPro" id="IPR035926">
    <property type="entry name" value="NusB-like_sf"/>
</dbReference>
<proteinExistence type="inferred from homology"/>
<dbReference type="EMBL" id="CP106877">
    <property type="protein sequence ID" value="WAA11422.1"/>
    <property type="molecule type" value="Genomic_DNA"/>
</dbReference>
<keyword evidence="4 6" id="KW-0805">Transcription regulation</keyword>
<dbReference type="Proteomes" id="UP001164726">
    <property type="component" value="Chromosome"/>
</dbReference>
<evidence type="ECO:0000256" key="1">
    <source>
        <dbReference type="ARBA" id="ARBA00005952"/>
    </source>
</evidence>
<feature type="domain" description="NusB/RsmB/TIM44" evidence="7">
    <location>
        <begin position="5"/>
        <end position="124"/>
    </location>
</feature>